<evidence type="ECO:0000313" key="1">
    <source>
        <dbReference type="EMBL" id="TVU15735.1"/>
    </source>
</evidence>
<accession>A0A5J9TWS0</accession>
<proteinExistence type="predicted"/>
<gene>
    <name evidence="1" type="ORF">EJB05_39273</name>
</gene>
<dbReference type="AlphaFoldDB" id="A0A5J9TWS0"/>
<comment type="caution">
    <text evidence="1">The sequence shown here is derived from an EMBL/GenBank/DDBJ whole genome shotgun (WGS) entry which is preliminary data.</text>
</comment>
<feature type="non-terminal residue" evidence="1">
    <location>
        <position position="1"/>
    </location>
</feature>
<dbReference type="Gramene" id="TVU15735">
    <property type="protein sequence ID" value="TVU15735"/>
    <property type="gene ID" value="EJB05_39273"/>
</dbReference>
<evidence type="ECO:0000313" key="2">
    <source>
        <dbReference type="Proteomes" id="UP000324897"/>
    </source>
</evidence>
<sequence length="134" mass="15162">MPFVRRRGWRVRTVGDALDRNSWTKDILYSNSCCSGTSYAESRYLRNTETSTFRCQRPLVSSQQSPLTNGISLECWTADRLSRGLHSATPRSLSSVRSDRRGDTPYSEHVCFYKGCVVPCSPTVELRICYAIPA</sequence>
<protein>
    <submittedName>
        <fullName evidence="1">Uncharacterized protein</fullName>
    </submittedName>
</protein>
<organism evidence="1 2">
    <name type="scientific">Eragrostis curvula</name>
    <name type="common">weeping love grass</name>
    <dbReference type="NCBI Taxonomy" id="38414"/>
    <lineage>
        <taxon>Eukaryota</taxon>
        <taxon>Viridiplantae</taxon>
        <taxon>Streptophyta</taxon>
        <taxon>Embryophyta</taxon>
        <taxon>Tracheophyta</taxon>
        <taxon>Spermatophyta</taxon>
        <taxon>Magnoliopsida</taxon>
        <taxon>Liliopsida</taxon>
        <taxon>Poales</taxon>
        <taxon>Poaceae</taxon>
        <taxon>PACMAD clade</taxon>
        <taxon>Chloridoideae</taxon>
        <taxon>Eragrostideae</taxon>
        <taxon>Eragrostidinae</taxon>
        <taxon>Eragrostis</taxon>
    </lineage>
</organism>
<reference evidence="1 2" key="1">
    <citation type="journal article" date="2019" name="Sci. Rep.">
        <title>A high-quality genome of Eragrostis curvula grass provides insights into Poaceae evolution and supports new strategies to enhance forage quality.</title>
        <authorList>
            <person name="Carballo J."/>
            <person name="Santos B.A.C.M."/>
            <person name="Zappacosta D."/>
            <person name="Garbus I."/>
            <person name="Selva J.P."/>
            <person name="Gallo C.A."/>
            <person name="Diaz A."/>
            <person name="Albertini E."/>
            <person name="Caccamo M."/>
            <person name="Echenique V."/>
        </authorList>
    </citation>
    <scope>NUCLEOTIDE SEQUENCE [LARGE SCALE GENOMIC DNA]</scope>
    <source>
        <strain evidence="2">cv. Victoria</strain>
        <tissue evidence="1">Leaf</tissue>
    </source>
</reference>
<dbReference type="Proteomes" id="UP000324897">
    <property type="component" value="Unassembled WGS sequence"/>
</dbReference>
<keyword evidence="2" id="KW-1185">Reference proteome</keyword>
<name>A0A5J9TWS0_9POAL</name>
<dbReference type="EMBL" id="RWGY01000031">
    <property type="protein sequence ID" value="TVU15735.1"/>
    <property type="molecule type" value="Genomic_DNA"/>
</dbReference>